<dbReference type="Gene3D" id="3.30.420.10">
    <property type="entry name" value="Ribonuclease H-like superfamily/Ribonuclease H"/>
    <property type="match status" value="1"/>
</dbReference>
<dbReference type="GO" id="GO:0000166">
    <property type="term" value="F:nucleotide binding"/>
    <property type="evidence" value="ECO:0007669"/>
    <property type="project" value="InterPro"/>
</dbReference>
<dbReference type="GeneID" id="14406001"/>
<name>L0K3V6_9EURY</name>
<dbReference type="AlphaFoldDB" id="L0K3V6"/>
<keyword evidence="3" id="KW-0614">Plasmid</keyword>
<dbReference type="EMBL" id="CP003931">
    <property type="protein sequence ID" value="AGB39967.1"/>
    <property type="molecule type" value="Genomic_DNA"/>
</dbReference>
<evidence type="ECO:0000256" key="1">
    <source>
        <dbReference type="SAM" id="MobiDB-lite"/>
    </source>
</evidence>
<evidence type="ECO:0000259" key="2">
    <source>
        <dbReference type="SMART" id="SM00278"/>
    </source>
</evidence>
<protein>
    <submittedName>
        <fullName evidence="3">Helix-hairpin-helix motif protein</fullName>
    </submittedName>
</protein>
<dbReference type="OrthoDB" id="50367at2157"/>
<dbReference type="SUPFAM" id="SSF47794">
    <property type="entry name" value="Rad51 N-terminal domain-like"/>
    <property type="match status" value="1"/>
</dbReference>
<organism evidence="3 4">
    <name type="scientific">Natronococcus occultus SP4</name>
    <dbReference type="NCBI Taxonomy" id="694430"/>
    <lineage>
        <taxon>Archaea</taxon>
        <taxon>Methanobacteriati</taxon>
        <taxon>Methanobacteriota</taxon>
        <taxon>Stenosarchaea group</taxon>
        <taxon>Halobacteria</taxon>
        <taxon>Halobacteriales</taxon>
        <taxon>Natrialbaceae</taxon>
        <taxon>Natronococcus</taxon>
    </lineage>
</organism>
<dbReference type="RefSeq" id="WP_015323398.1">
    <property type="nucleotide sequence ID" value="NC_019976.1"/>
</dbReference>
<dbReference type="KEGG" id="nou:Natoc_4275"/>
<feature type="region of interest" description="Disordered" evidence="1">
    <location>
        <begin position="490"/>
        <end position="513"/>
    </location>
</feature>
<dbReference type="Pfam" id="PF13482">
    <property type="entry name" value="RNase_H_2"/>
    <property type="match status" value="1"/>
</dbReference>
<keyword evidence="4" id="KW-1185">Reference proteome</keyword>
<accession>L0K3V6</accession>
<dbReference type="GO" id="GO:0006281">
    <property type="term" value="P:DNA repair"/>
    <property type="evidence" value="ECO:0007669"/>
    <property type="project" value="InterPro"/>
</dbReference>
<geneLocation type="plasmid" evidence="3">
    <name>2</name>
</geneLocation>
<dbReference type="SMART" id="SM00278">
    <property type="entry name" value="HhH1"/>
    <property type="match status" value="2"/>
</dbReference>
<dbReference type="GO" id="GO:0003677">
    <property type="term" value="F:DNA binding"/>
    <property type="evidence" value="ECO:0007669"/>
    <property type="project" value="InterPro"/>
</dbReference>
<dbReference type="HOGENOM" id="CLU_039905_0_0_2"/>
<evidence type="ECO:0000313" key="4">
    <source>
        <dbReference type="Proteomes" id="UP000010878"/>
    </source>
</evidence>
<dbReference type="InterPro" id="IPR036397">
    <property type="entry name" value="RNaseH_sf"/>
</dbReference>
<dbReference type="Proteomes" id="UP000010878">
    <property type="component" value="Plasmid 2"/>
</dbReference>
<dbReference type="Gene3D" id="1.10.150.20">
    <property type="entry name" value="5' to 3' exonuclease, C-terminal subdomain"/>
    <property type="match status" value="1"/>
</dbReference>
<proteinExistence type="predicted"/>
<feature type="compositionally biased region" description="Low complexity" evidence="1">
    <location>
        <begin position="494"/>
        <end position="513"/>
    </location>
</feature>
<feature type="domain" description="Helix-hairpin-helix DNA-binding motif class 1" evidence="2">
    <location>
        <begin position="261"/>
        <end position="280"/>
    </location>
</feature>
<dbReference type="SUPFAM" id="SSF53098">
    <property type="entry name" value="Ribonuclease H-like"/>
    <property type="match status" value="1"/>
</dbReference>
<feature type="domain" description="Helix-hairpin-helix DNA-binding motif class 1" evidence="2">
    <location>
        <begin position="230"/>
        <end position="247"/>
    </location>
</feature>
<evidence type="ECO:0000313" key="3">
    <source>
        <dbReference type="EMBL" id="AGB39967.1"/>
    </source>
</evidence>
<dbReference type="InterPro" id="IPR010995">
    <property type="entry name" value="DNA_repair_Rad51/TF_NusA_a-hlx"/>
</dbReference>
<dbReference type="InterPro" id="IPR038720">
    <property type="entry name" value="YprB_RNase_H-like_dom"/>
</dbReference>
<dbReference type="InterPro" id="IPR003583">
    <property type="entry name" value="Hlx-hairpin-Hlx_DNA-bd_motif"/>
</dbReference>
<reference evidence="3 4" key="1">
    <citation type="submission" date="2012-11" db="EMBL/GenBank/DDBJ databases">
        <title>FINISHED of Natronococcus occultus SP4, DSM 3396.</title>
        <authorList>
            <consortium name="DOE Joint Genome Institute"/>
            <person name="Eisen J."/>
            <person name="Huntemann M."/>
            <person name="Wei C.-L."/>
            <person name="Han J."/>
            <person name="Detter J.C."/>
            <person name="Han C."/>
            <person name="Tapia R."/>
            <person name="Chen A."/>
            <person name="Kyrpides N."/>
            <person name="Mavromatis K."/>
            <person name="Markowitz V."/>
            <person name="Szeto E."/>
            <person name="Ivanova N."/>
            <person name="Mikhailova N."/>
            <person name="Ovchinnikova G."/>
            <person name="Pagani I."/>
            <person name="Pati A."/>
            <person name="Goodwin L."/>
            <person name="Nordberg H.P."/>
            <person name="Cantor M.N."/>
            <person name="Hua S.X."/>
            <person name="Woyke T."/>
            <person name="Eisen J."/>
            <person name="Klenk H.-P."/>
            <person name="Klenk H.-P."/>
        </authorList>
    </citation>
    <scope>NUCLEOTIDE SEQUENCE [LARGE SCALE GENOMIC DNA]</scope>
    <source>
        <strain evidence="3 4">SP4</strain>
        <plasmid evidence="4">Plasmid 2</plasmid>
    </source>
</reference>
<dbReference type="InterPro" id="IPR012337">
    <property type="entry name" value="RNaseH-like_sf"/>
</dbReference>
<gene>
    <name evidence="3" type="ORF">Natoc_4275</name>
</gene>
<sequence>MAADDSLALLSLPAAAVERASRLAVRDALQYFAPDLVAIPGARTARTHATVRDLAPERPVLHPQLGRGGDRVRHYRYAPAIGVQETAGAPPAEAIDVLAVQHRDVLPELRGRLAAGERPTSEGAATLLFLPRLAVDWNATALSTTLPNAAELAAIADLLPEPVSVLAGGQPATYHHEWSLSREDDTEETVRLPTVGLGATDDGDSKLARYTCTQNGSVAAQAVDADRFGLGALHGVGPAIAERLRDAGPRTVEEVRELGVDELTALPGIGRTTAERIRDHAAVIDSGEPLVLTNDDPVRSRDGRAPLCLDIETDGLSPTIIWQLGVYDPETDAYRAFVEHEEPTNPKPVLEAFVTWLLANHADRTLLTWNGNRFDYRHIERFLRRHLPEYADAWDDVRTADLYAWAVRDENALLPGRTNRLNDVARALGYDAAGTGLSGAQTAAAYREFMRTPDDPEREPDWDRHEAYCEDDCRALWHVFRAIEDAPRKDRNATVGETGETTGRQTGLTDFST</sequence>
<dbReference type="Pfam" id="PF14520">
    <property type="entry name" value="HHH_5"/>
    <property type="match status" value="1"/>
</dbReference>